<dbReference type="VEuPathDB" id="FungiDB:PLEOSDRAFT_1044934"/>
<reference evidence="15" key="1">
    <citation type="journal article" date="2014" name="Proc. Natl. Acad. Sci. U.S.A.">
        <title>Extensive sampling of basidiomycete genomes demonstrates inadequacy of the white-rot/brown-rot paradigm for wood decay fungi.</title>
        <authorList>
            <person name="Riley R."/>
            <person name="Salamov A.A."/>
            <person name="Brown D.W."/>
            <person name="Nagy L.G."/>
            <person name="Floudas D."/>
            <person name="Held B.W."/>
            <person name="Levasseur A."/>
            <person name="Lombard V."/>
            <person name="Morin E."/>
            <person name="Otillar R."/>
            <person name="Lindquist E.A."/>
            <person name="Sun H."/>
            <person name="LaButti K.M."/>
            <person name="Schmutz J."/>
            <person name="Jabbour D."/>
            <person name="Luo H."/>
            <person name="Baker S.E."/>
            <person name="Pisabarro A.G."/>
            <person name="Walton J.D."/>
            <person name="Blanchette R.A."/>
            <person name="Henrissat B."/>
            <person name="Martin F."/>
            <person name="Cullen D."/>
            <person name="Hibbett D.S."/>
            <person name="Grigoriev I.V."/>
        </authorList>
    </citation>
    <scope>NUCLEOTIDE SEQUENCE [LARGE SCALE GENOMIC DNA]</scope>
    <source>
        <strain evidence="15">PC15</strain>
    </source>
</reference>
<keyword evidence="10 13" id="KW-0408">Iron</keyword>
<dbReference type="InParanoid" id="A0A067NBY1"/>
<evidence type="ECO:0000256" key="9">
    <source>
        <dbReference type="ARBA" id="ARBA00023002"/>
    </source>
</evidence>
<dbReference type="GO" id="GO:0004497">
    <property type="term" value="F:monooxygenase activity"/>
    <property type="evidence" value="ECO:0007669"/>
    <property type="project" value="UniProtKB-KW"/>
</dbReference>
<keyword evidence="12" id="KW-0472">Membrane</keyword>
<keyword evidence="7 13" id="KW-0479">Metal-binding</keyword>
<dbReference type="InterPro" id="IPR017972">
    <property type="entry name" value="Cyt_P450_CS"/>
</dbReference>
<dbReference type="InterPro" id="IPR050121">
    <property type="entry name" value="Cytochrome_P450_monoxygenase"/>
</dbReference>
<comment type="subcellular location">
    <subcellularLocation>
        <location evidence="2">Membrane</location>
    </subcellularLocation>
</comment>
<dbReference type="GO" id="GO:0016705">
    <property type="term" value="F:oxidoreductase activity, acting on paired donors, with incorporation or reduction of molecular oxygen"/>
    <property type="evidence" value="ECO:0007669"/>
    <property type="project" value="InterPro"/>
</dbReference>
<keyword evidence="9 13" id="KW-0560">Oxidoreductase</keyword>
<evidence type="ECO:0000313" key="14">
    <source>
        <dbReference type="EMBL" id="KDQ25553.1"/>
    </source>
</evidence>
<evidence type="ECO:0000313" key="15">
    <source>
        <dbReference type="Proteomes" id="UP000027073"/>
    </source>
</evidence>
<dbReference type="InterPro" id="IPR036396">
    <property type="entry name" value="Cyt_P450_sf"/>
</dbReference>
<evidence type="ECO:0000256" key="13">
    <source>
        <dbReference type="RuleBase" id="RU000461"/>
    </source>
</evidence>
<dbReference type="OrthoDB" id="1470350at2759"/>
<dbReference type="PANTHER" id="PTHR24305">
    <property type="entry name" value="CYTOCHROME P450"/>
    <property type="match status" value="1"/>
</dbReference>
<dbReference type="GO" id="GO:0020037">
    <property type="term" value="F:heme binding"/>
    <property type="evidence" value="ECO:0007669"/>
    <property type="project" value="InterPro"/>
</dbReference>
<keyword evidence="11 13" id="KW-0503">Monooxygenase</keyword>
<dbReference type="SUPFAM" id="SSF48264">
    <property type="entry name" value="Cytochrome P450"/>
    <property type="match status" value="1"/>
</dbReference>
<dbReference type="EMBL" id="KL198010">
    <property type="protein sequence ID" value="KDQ25553.1"/>
    <property type="molecule type" value="Genomic_DNA"/>
</dbReference>
<dbReference type="STRING" id="1137138.A0A067NBY1"/>
<comment type="pathway">
    <text evidence="3">Secondary metabolite biosynthesis; terpenoid biosynthesis.</text>
</comment>
<feature type="non-terminal residue" evidence="14">
    <location>
        <position position="1"/>
    </location>
</feature>
<evidence type="ECO:0008006" key="16">
    <source>
        <dbReference type="Google" id="ProtNLM"/>
    </source>
</evidence>
<evidence type="ECO:0000256" key="10">
    <source>
        <dbReference type="ARBA" id="ARBA00023004"/>
    </source>
</evidence>
<accession>A0A067NBY1</accession>
<evidence type="ECO:0000256" key="1">
    <source>
        <dbReference type="ARBA" id="ARBA00001971"/>
    </source>
</evidence>
<evidence type="ECO:0000256" key="4">
    <source>
        <dbReference type="ARBA" id="ARBA00010617"/>
    </source>
</evidence>
<evidence type="ECO:0000256" key="6">
    <source>
        <dbReference type="ARBA" id="ARBA00022692"/>
    </source>
</evidence>
<comment type="cofactor">
    <cofactor evidence="1">
        <name>heme</name>
        <dbReference type="ChEBI" id="CHEBI:30413"/>
    </cofactor>
</comment>
<gene>
    <name evidence="14" type="ORF">PLEOSDRAFT_1044934</name>
</gene>
<evidence type="ECO:0000256" key="8">
    <source>
        <dbReference type="ARBA" id="ARBA00022989"/>
    </source>
</evidence>
<sequence length="122" mass="13103">YLDAVVKEGLRIHPPSQMTDRVALVDGDIPLSAPIQGQDGAPIHSLSVRMGQVFVIPFKVINTAETTWGPDGSIFRPERWLSTGINQGGIPTPDDLPHGWSGIMSFSDGPRQCLGIKTGLSL</sequence>
<dbReference type="PROSITE" id="PS00086">
    <property type="entry name" value="CYTOCHROME_P450"/>
    <property type="match status" value="1"/>
</dbReference>
<evidence type="ECO:0000256" key="11">
    <source>
        <dbReference type="ARBA" id="ARBA00023033"/>
    </source>
</evidence>
<proteinExistence type="inferred from homology"/>
<dbReference type="PANTHER" id="PTHR24305:SF166">
    <property type="entry name" value="CYTOCHROME P450 12A4, MITOCHONDRIAL-RELATED"/>
    <property type="match status" value="1"/>
</dbReference>
<dbReference type="Pfam" id="PF00067">
    <property type="entry name" value="p450"/>
    <property type="match status" value="1"/>
</dbReference>
<evidence type="ECO:0000256" key="2">
    <source>
        <dbReference type="ARBA" id="ARBA00004370"/>
    </source>
</evidence>
<keyword evidence="5 13" id="KW-0349">Heme</keyword>
<dbReference type="Proteomes" id="UP000027073">
    <property type="component" value="Unassembled WGS sequence"/>
</dbReference>
<keyword evidence="8" id="KW-1133">Transmembrane helix</keyword>
<name>A0A067NBY1_PLEO1</name>
<keyword evidence="6" id="KW-0812">Transmembrane</keyword>
<dbReference type="AlphaFoldDB" id="A0A067NBY1"/>
<dbReference type="InterPro" id="IPR001128">
    <property type="entry name" value="Cyt_P450"/>
</dbReference>
<evidence type="ECO:0000256" key="5">
    <source>
        <dbReference type="ARBA" id="ARBA00022617"/>
    </source>
</evidence>
<dbReference type="Gene3D" id="1.10.630.10">
    <property type="entry name" value="Cytochrome P450"/>
    <property type="match status" value="1"/>
</dbReference>
<evidence type="ECO:0000256" key="12">
    <source>
        <dbReference type="ARBA" id="ARBA00023136"/>
    </source>
</evidence>
<evidence type="ECO:0000256" key="7">
    <source>
        <dbReference type="ARBA" id="ARBA00022723"/>
    </source>
</evidence>
<comment type="similarity">
    <text evidence="4 13">Belongs to the cytochrome P450 family.</text>
</comment>
<protein>
    <recommendedName>
        <fullName evidence="16">Cytochrome P450</fullName>
    </recommendedName>
</protein>
<dbReference type="GO" id="GO:0016020">
    <property type="term" value="C:membrane"/>
    <property type="evidence" value="ECO:0007669"/>
    <property type="project" value="UniProtKB-SubCell"/>
</dbReference>
<dbReference type="HOGENOM" id="CLU_001570_5_11_1"/>
<dbReference type="GO" id="GO:0005506">
    <property type="term" value="F:iron ion binding"/>
    <property type="evidence" value="ECO:0007669"/>
    <property type="project" value="InterPro"/>
</dbReference>
<organism evidence="14 15">
    <name type="scientific">Pleurotus ostreatus (strain PC15)</name>
    <name type="common">Oyster mushroom</name>
    <dbReference type="NCBI Taxonomy" id="1137138"/>
    <lineage>
        <taxon>Eukaryota</taxon>
        <taxon>Fungi</taxon>
        <taxon>Dikarya</taxon>
        <taxon>Basidiomycota</taxon>
        <taxon>Agaricomycotina</taxon>
        <taxon>Agaricomycetes</taxon>
        <taxon>Agaricomycetidae</taxon>
        <taxon>Agaricales</taxon>
        <taxon>Pleurotineae</taxon>
        <taxon>Pleurotaceae</taxon>
        <taxon>Pleurotus</taxon>
    </lineage>
</organism>
<evidence type="ECO:0000256" key="3">
    <source>
        <dbReference type="ARBA" id="ARBA00004721"/>
    </source>
</evidence>